<dbReference type="InterPro" id="IPR020560">
    <property type="entry name" value="PRibGlycinamide_synth_C-dom"/>
</dbReference>
<dbReference type="GO" id="GO:0005524">
    <property type="term" value="F:ATP binding"/>
    <property type="evidence" value="ECO:0007669"/>
    <property type="project" value="UniProtKB-UniRule"/>
</dbReference>
<evidence type="ECO:0000256" key="12">
    <source>
        <dbReference type="ARBA" id="ARBA00042242"/>
    </source>
</evidence>
<evidence type="ECO:0000256" key="2">
    <source>
        <dbReference type="ARBA" id="ARBA00001946"/>
    </source>
</evidence>
<name>A0A9D2SF95_9FIRM</name>
<dbReference type="InterPro" id="IPR000115">
    <property type="entry name" value="PRibGlycinamide_synth"/>
</dbReference>
<dbReference type="Gene3D" id="3.30.1490.20">
    <property type="entry name" value="ATP-grasp fold, A domain"/>
    <property type="match status" value="1"/>
</dbReference>
<dbReference type="AlphaFoldDB" id="A0A9D2SF95"/>
<evidence type="ECO:0000256" key="7">
    <source>
        <dbReference type="ARBA" id="ARBA00022741"/>
    </source>
</evidence>
<evidence type="ECO:0000313" key="17">
    <source>
        <dbReference type="EMBL" id="HJB98580.1"/>
    </source>
</evidence>
<dbReference type="GO" id="GO:0004637">
    <property type="term" value="F:phosphoribosylamine-glycine ligase activity"/>
    <property type="evidence" value="ECO:0007669"/>
    <property type="project" value="UniProtKB-UniRule"/>
</dbReference>
<dbReference type="Gene3D" id="3.40.50.20">
    <property type="match status" value="1"/>
</dbReference>
<dbReference type="PROSITE" id="PS00184">
    <property type="entry name" value="GARS"/>
    <property type="match status" value="1"/>
</dbReference>
<proteinExistence type="inferred from homology"/>
<dbReference type="GO" id="GO:0009113">
    <property type="term" value="P:purine nucleobase biosynthetic process"/>
    <property type="evidence" value="ECO:0007669"/>
    <property type="project" value="InterPro"/>
</dbReference>
<dbReference type="SUPFAM" id="SSF51246">
    <property type="entry name" value="Rudiment single hybrid motif"/>
    <property type="match status" value="1"/>
</dbReference>
<dbReference type="SMART" id="SM01209">
    <property type="entry name" value="GARS_A"/>
    <property type="match status" value="1"/>
</dbReference>
<dbReference type="InterPro" id="IPR011761">
    <property type="entry name" value="ATP-grasp"/>
</dbReference>
<comment type="caution">
    <text evidence="17">The sequence shown here is derived from an EMBL/GenBank/DDBJ whole genome shotgun (WGS) entry which is preliminary data.</text>
</comment>
<dbReference type="HAMAP" id="MF_00138">
    <property type="entry name" value="GARS"/>
    <property type="match status" value="1"/>
</dbReference>
<dbReference type="Proteomes" id="UP000826793">
    <property type="component" value="Unassembled WGS sequence"/>
</dbReference>
<gene>
    <name evidence="14 17" type="primary">purD</name>
    <name evidence="17" type="ORF">H9710_08390</name>
</gene>
<reference evidence="17" key="1">
    <citation type="journal article" date="2021" name="PeerJ">
        <title>Extensive microbial diversity within the chicken gut microbiome revealed by metagenomics and culture.</title>
        <authorList>
            <person name="Gilroy R."/>
            <person name="Ravi A."/>
            <person name="Getino M."/>
            <person name="Pursley I."/>
            <person name="Horton D.L."/>
            <person name="Alikhan N.F."/>
            <person name="Baker D."/>
            <person name="Gharbi K."/>
            <person name="Hall N."/>
            <person name="Watson M."/>
            <person name="Adriaenssens E.M."/>
            <person name="Foster-Nyarko E."/>
            <person name="Jarju S."/>
            <person name="Secka A."/>
            <person name="Antonio M."/>
            <person name="Oren A."/>
            <person name="Chaudhuri R.R."/>
            <person name="La Ragione R."/>
            <person name="Hildebrand F."/>
            <person name="Pallen M.J."/>
        </authorList>
    </citation>
    <scope>NUCLEOTIDE SEQUENCE</scope>
    <source>
        <strain evidence="17">CHK185-1770</strain>
    </source>
</reference>
<keyword evidence="10" id="KW-0464">Manganese</keyword>
<dbReference type="Gene3D" id="3.90.600.10">
    <property type="entry name" value="Phosphoribosylglycinamide synthetase, C-terminal domain"/>
    <property type="match status" value="1"/>
</dbReference>
<keyword evidence="8 14" id="KW-0658">Purine biosynthesis</keyword>
<evidence type="ECO:0000256" key="13">
    <source>
        <dbReference type="ARBA" id="ARBA00042864"/>
    </source>
</evidence>
<dbReference type="EC" id="6.3.4.13" evidence="4 14"/>
<comment type="pathway">
    <text evidence="3 14">Purine metabolism; IMP biosynthesis via de novo pathway; N(1)-(5-phospho-D-ribosyl)glycinamide from 5-phospho-alpha-D-ribose 1-diphosphate: step 2/2.</text>
</comment>
<accession>A0A9D2SF95</accession>
<dbReference type="FunFam" id="3.90.600.10:FF:000001">
    <property type="entry name" value="Trifunctional purine biosynthetic protein adenosine-3"/>
    <property type="match status" value="1"/>
</dbReference>
<reference evidence="17" key="2">
    <citation type="submission" date="2021-04" db="EMBL/GenBank/DDBJ databases">
        <authorList>
            <person name="Gilroy R."/>
        </authorList>
    </citation>
    <scope>NUCLEOTIDE SEQUENCE</scope>
    <source>
        <strain evidence="17">CHK185-1770</strain>
    </source>
</reference>
<protein>
    <recommendedName>
        <fullName evidence="4 14">Phosphoribosylamine--glycine ligase</fullName>
        <ecNumber evidence="4 14">6.3.4.13</ecNumber>
    </recommendedName>
    <alternativeName>
        <fullName evidence="14">GARS</fullName>
    </alternativeName>
    <alternativeName>
        <fullName evidence="12 14">Glycinamide ribonucleotide synthetase</fullName>
    </alternativeName>
    <alternativeName>
        <fullName evidence="13 14">Phosphoribosylglycinamide synthetase</fullName>
    </alternativeName>
</protein>
<dbReference type="Pfam" id="PF01071">
    <property type="entry name" value="GARS_A"/>
    <property type="match status" value="1"/>
</dbReference>
<dbReference type="InterPro" id="IPR037123">
    <property type="entry name" value="PRibGlycinamide_synth_C_sf"/>
</dbReference>
<dbReference type="FunFam" id="3.30.470.20:FF:000018">
    <property type="entry name" value="Trifunctional purine biosynthetic protein adenosine-3"/>
    <property type="match status" value="1"/>
</dbReference>
<evidence type="ECO:0000313" key="18">
    <source>
        <dbReference type="Proteomes" id="UP000826793"/>
    </source>
</evidence>
<evidence type="ECO:0000256" key="15">
    <source>
        <dbReference type="PROSITE-ProRule" id="PRU00409"/>
    </source>
</evidence>
<dbReference type="PANTHER" id="PTHR43472">
    <property type="entry name" value="PHOSPHORIBOSYLAMINE--GLYCINE LIGASE"/>
    <property type="match status" value="1"/>
</dbReference>
<dbReference type="NCBIfam" id="TIGR00877">
    <property type="entry name" value="purD"/>
    <property type="match status" value="1"/>
</dbReference>
<comment type="cofactor">
    <cofactor evidence="2">
        <name>Mg(2+)</name>
        <dbReference type="ChEBI" id="CHEBI:18420"/>
    </cofactor>
</comment>
<comment type="cofactor">
    <cofactor evidence="1">
        <name>Mn(2+)</name>
        <dbReference type="ChEBI" id="CHEBI:29035"/>
    </cofactor>
</comment>
<keyword evidence="6" id="KW-0479">Metal-binding</keyword>
<dbReference type="EMBL" id="DWXG01000067">
    <property type="protein sequence ID" value="HJB98580.1"/>
    <property type="molecule type" value="Genomic_DNA"/>
</dbReference>
<keyword evidence="9 15" id="KW-0067">ATP-binding</keyword>
<evidence type="ECO:0000256" key="9">
    <source>
        <dbReference type="ARBA" id="ARBA00022840"/>
    </source>
</evidence>
<dbReference type="GO" id="GO:0046872">
    <property type="term" value="F:metal ion binding"/>
    <property type="evidence" value="ECO:0007669"/>
    <property type="project" value="UniProtKB-KW"/>
</dbReference>
<dbReference type="PROSITE" id="PS50975">
    <property type="entry name" value="ATP_GRASP"/>
    <property type="match status" value="1"/>
</dbReference>
<evidence type="ECO:0000256" key="6">
    <source>
        <dbReference type="ARBA" id="ARBA00022723"/>
    </source>
</evidence>
<evidence type="ECO:0000256" key="1">
    <source>
        <dbReference type="ARBA" id="ARBA00001936"/>
    </source>
</evidence>
<evidence type="ECO:0000256" key="10">
    <source>
        <dbReference type="ARBA" id="ARBA00023211"/>
    </source>
</evidence>
<comment type="catalytic activity">
    <reaction evidence="14">
        <text>5-phospho-beta-D-ribosylamine + glycine + ATP = N(1)-(5-phospho-beta-D-ribosyl)glycinamide + ADP + phosphate + H(+)</text>
        <dbReference type="Rhea" id="RHEA:17453"/>
        <dbReference type="ChEBI" id="CHEBI:15378"/>
        <dbReference type="ChEBI" id="CHEBI:30616"/>
        <dbReference type="ChEBI" id="CHEBI:43474"/>
        <dbReference type="ChEBI" id="CHEBI:57305"/>
        <dbReference type="ChEBI" id="CHEBI:58681"/>
        <dbReference type="ChEBI" id="CHEBI:143788"/>
        <dbReference type="ChEBI" id="CHEBI:456216"/>
        <dbReference type="EC" id="6.3.4.13"/>
    </reaction>
</comment>
<dbReference type="SUPFAM" id="SSF52440">
    <property type="entry name" value="PreATP-grasp domain"/>
    <property type="match status" value="1"/>
</dbReference>
<organism evidence="17 18">
    <name type="scientific">Candidatus Acutalibacter pullicola</name>
    <dbReference type="NCBI Taxonomy" id="2838417"/>
    <lineage>
        <taxon>Bacteria</taxon>
        <taxon>Bacillati</taxon>
        <taxon>Bacillota</taxon>
        <taxon>Clostridia</taxon>
        <taxon>Eubacteriales</taxon>
        <taxon>Acutalibacteraceae</taxon>
        <taxon>Acutalibacter</taxon>
    </lineage>
</organism>
<sequence length="423" mass="45173">MKILVIGSGGREHAIVRKLKESPLVEALYCAPGNGGISRDAECFPVNAMDKEGMLALAQEKQVDLVFVAPDDPLAAGMVDFLEEAGIPCFGPNAAAAQIEASKVFSKNLMKRYGIPTAQYEVFADPAAALAYCQAQGKYPVVIKADGLALGKGVVIAQNQEEAKAALHSIMEDKIFGESGAQVVVEEFLTGPEVSVLAFTDGKTLKPMVSSMDHKRAFDGDKGPNTGGMGTISPNPFYTEEVAKECLEKIFLPTVEAMKAEGRPFKGCLYFGLMLTPDGPKVIEYNSRFGDPETQVVLPRLKTDLAQIVEAVAQEKLAEVDIQWDERACACVVMASGGYPGSYPKGLEIHGLDAEGQAQGVTVYHAGTKLEDGKFLTNGGRVLGVTALGDTLEEALDKAYAGVEKIAFTGAMFRRDIGRTHRG</sequence>
<keyword evidence="5 14" id="KW-0436">Ligase</keyword>
<feature type="domain" description="ATP-grasp" evidence="16">
    <location>
        <begin position="107"/>
        <end position="314"/>
    </location>
</feature>
<dbReference type="GO" id="GO:0006189">
    <property type="term" value="P:'de novo' IMP biosynthetic process"/>
    <property type="evidence" value="ECO:0007669"/>
    <property type="project" value="UniProtKB-UniRule"/>
</dbReference>
<dbReference type="InterPro" id="IPR013815">
    <property type="entry name" value="ATP_grasp_subdomain_1"/>
</dbReference>
<dbReference type="SMART" id="SM01210">
    <property type="entry name" value="GARS_C"/>
    <property type="match status" value="1"/>
</dbReference>
<dbReference type="InterPro" id="IPR020559">
    <property type="entry name" value="PRibGlycinamide_synth_CS"/>
</dbReference>
<dbReference type="Gene3D" id="3.30.470.20">
    <property type="entry name" value="ATP-grasp fold, B domain"/>
    <property type="match status" value="1"/>
</dbReference>
<dbReference type="PANTHER" id="PTHR43472:SF1">
    <property type="entry name" value="PHOSPHORIBOSYLAMINE--GLYCINE LIGASE, CHLOROPLASTIC"/>
    <property type="match status" value="1"/>
</dbReference>
<evidence type="ECO:0000259" key="16">
    <source>
        <dbReference type="PROSITE" id="PS50975"/>
    </source>
</evidence>
<evidence type="ECO:0000256" key="4">
    <source>
        <dbReference type="ARBA" id="ARBA00013255"/>
    </source>
</evidence>
<evidence type="ECO:0000256" key="3">
    <source>
        <dbReference type="ARBA" id="ARBA00005174"/>
    </source>
</evidence>
<dbReference type="InterPro" id="IPR011054">
    <property type="entry name" value="Rudment_hybrid_motif"/>
</dbReference>
<keyword evidence="7 15" id="KW-0547">Nucleotide-binding</keyword>
<evidence type="ECO:0000256" key="5">
    <source>
        <dbReference type="ARBA" id="ARBA00022598"/>
    </source>
</evidence>
<dbReference type="InterPro" id="IPR020561">
    <property type="entry name" value="PRibGlycinamid_synth_ATP-grasp"/>
</dbReference>
<dbReference type="Pfam" id="PF02844">
    <property type="entry name" value="GARS_N"/>
    <property type="match status" value="1"/>
</dbReference>
<dbReference type="Pfam" id="PF02843">
    <property type="entry name" value="GARS_C"/>
    <property type="match status" value="1"/>
</dbReference>
<evidence type="ECO:0000256" key="14">
    <source>
        <dbReference type="HAMAP-Rule" id="MF_00138"/>
    </source>
</evidence>
<dbReference type="InterPro" id="IPR016185">
    <property type="entry name" value="PreATP-grasp_dom_sf"/>
</dbReference>
<evidence type="ECO:0000256" key="11">
    <source>
        <dbReference type="ARBA" id="ARBA00038345"/>
    </source>
</evidence>
<evidence type="ECO:0000256" key="8">
    <source>
        <dbReference type="ARBA" id="ARBA00022755"/>
    </source>
</evidence>
<dbReference type="SUPFAM" id="SSF56059">
    <property type="entry name" value="Glutathione synthetase ATP-binding domain-like"/>
    <property type="match status" value="1"/>
</dbReference>
<dbReference type="InterPro" id="IPR020562">
    <property type="entry name" value="PRibGlycinamide_synth_N"/>
</dbReference>
<comment type="similarity">
    <text evidence="11 14">Belongs to the GARS family.</text>
</comment>
<dbReference type="FunFam" id="3.30.1490.20:FF:000006">
    <property type="entry name" value="phosphoribosylamine--glycine ligase, chloroplastic-like"/>
    <property type="match status" value="1"/>
</dbReference>